<sequence>MAAMNKSNTMSSLYNKVEEKESSRGLDQRFNNRTPTYVRSLVRINERDDDADDSKKVVISKEVDINESAEAFISRFRQQLRIERLNSIENYKQYLERGL</sequence>
<accession>A0A7J6WCI3</accession>
<gene>
    <name evidence="2" type="ORF">FRX31_015371</name>
</gene>
<evidence type="ECO:0000256" key="1">
    <source>
        <dbReference type="SAM" id="MobiDB-lite"/>
    </source>
</evidence>
<dbReference type="OrthoDB" id="823920at2759"/>
<comment type="caution">
    <text evidence="2">The sequence shown here is derived from an EMBL/GenBank/DDBJ whole genome shotgun (WGS) entry which is preliminary data.</text>
</comment>
<name>A0A7J6WCI3_THATH</name>
<feature type="compositionally biased region" description="Basic and acidic residues" evidence="1">
    <location>
        <begin position="16"/>
        <end position="27"/>
    </location>
</feature>
<dbReference type="PANTHER" id="PTHR33098:SF15">
    <property type="entry name" value="DUF761 DOMAIN PROTEIN"/>
    <property type="match status" value="1"/>
</dbReference>
<keyword evidence="3" id="KW-1185">Reference proteome</keyword>
<reference evidence="2 3" key="1">
    <citation type="submission" date="2020-06" db="EMBL/GenBank/DDBJ databases">
        <title>Transcriptomic and genomic resources for Thalictrum thalictroides and T. hernandezii: Facilitating candidate gene discovery in an emerging model plant lineage.</title>
        <authorList>
            <person name="Arias T."/>
            <person name="Riano-Pachon D.M."/>
            <person name="Di Stilio V.S."/>
        </authorList>
    </citation>
    <scope>NUCLEOTIDE SEQUENCE [LARGE SCALE GENOMIC DNA]</scope>
    <source>
        <strain evidence="3">cv. WT478/WT964</strain>
        <tissue evidence="2">Leaves</tissue>
    </source>
</reference>
<evidence type="ECO:0000313" key="3">
    <source>
        <dbReference type="Proteomes" id="UP000554482"/>
    </source>
</evidence>
<feature type="region of interest" description="Disordered" evidence="1">
    <location>
        <begin position="1"/>
        <end position="30"/>
    </location>
</feature>
<protein>
    <submittedName>
        <fullName evidence="2">Uncharacterized protein</fullName>
    </submittedName>
</protein>
<dbReference type="PANTHER" id="PTHR33098">
    <property type="entry name" value="COTTON FIBER (DUF761)"/>
    <property type="match status" value="1"/>
</dbReference>
<dbReference type="AlphaFoldDB" id="A0A7J6WCI3"/>
<evidence type="ECO:0000313" key="2">
    <source>
        <dbReference type="EMBL" id="KAF5195041.1"/>
    </source>
</evidence>
<proteinExistence type="predicted"/>
<organism evidence="2 3">
    <name type="scientific">Thalictrum thalictroides</name>
    <name type="common">Rue-anemone</name>
    <name type="synonym">Anemone thalictroides</name>
    <dbReference type="NCBI Taxonomy" id="46969"/>
    <lineage>
        <taxon>Eukaryota</taxon>
        <taxon>Viridiplantae</taxon>
        <taxon>Streptophyta</taxon>
        <taxon>Embryophyta</taxon>
        <taxon>Tracheophyta</taxon>
        <taxon>Spermatophyta</taxon>
        <taxon>Magnoliopsida</taxon>
        <taxon>Ranunculales</taxon>
        <taxon>Ranunculaceae</taxon>
        <taxon>Thalictroideae</taxon>
        <taxon>Thalictrum</taxon>
    </lineage>
</organism>
<dbReference type="InterPro" id="IPR008480">
    <property type="entry name" value="DUF761_pln"/>
</dbReference>
<dbReference type="EMBL" id="JABWDY010017910">
    <property type="protein sequence ID" value="KAF5195041.1"/>
    <property type="molecule type" value="Genomic_DNA"/>
</dbReference>
<dbReference type="Proteomes" id="UP000554482">
    <property type="component" value="Unassembled WGS sequence"/>
</dbReference>
<dbReference type="Pfam" id="PF05553">
    <property type="entry name" value="DUF761"/>
    <property type="match status" value="1"/>
</dbReference>
<feature type="compositionally biased region" description="Polar residues" evidence="1">
    <location>
        <begin position="1"/>
        <end position="14"/>
    </location>
</feature>